<dbReference type="RefSeq" id="WP_093935870.1">
    <property type="nucleotide sequence ID" value="NZ_NMQT01000077.1"/>
</dbReference>
<dbReference type="EMBL" id="NMQT01000077">
    <property type="protein sequence ID" value="OXM53234.1"/>
    <property type="molecule type" value="Genomic_DNA"/>
</dbReference>
<dbReference type="AlphaFoldDB" id="A0A229S3R2"/>
<evidence type="ECO:0000313" key="3">
    <source>
        <dbReference type="Proteomes" id="UP000215223"/>
    </source>
</evidence>
<protein>
    <submittedName>
        <fullName evidence="2">Uncharacterized protein</fullName>
    </submittedName>
</protein>
<feature type="compositionally biased region" description="Low complexity" evidence="1">
    <location>
        <begin position="477"/>
        <end position="486"/>
    </location>
</feature>
<name>A0A229S3R2_9PSEU</name>
<gene>
    <name evidence="2" type="ORF">CFP71_22200</name>
</gene>
<feature type="region of interest" description="Disordered" evidence="1">
    <location>
        <begin position="399"/>
        <end position="449"/>
    </location>
</feature>
<accession>A0A229S3R2</accession>
<feature type="compositionally biased region" description="Pro residues" evidence="1">
    <location>
        <begin position="491"/>
        <end position="526"/>
    </location>
</feature>
<organism evidence="2 3">
    <name type="scientific">Amycolatopsis thailandensis</name>
    <dbReference type="NCBI Taxonomy" id="589330"/>
    <lineage>
        <taxon>Bacteria</taxon>
        <taxon>Bacillati</taxon>
        <taxon>Actinomycetota</taxon>
        <taxon>Actinomycetes</taxon>
        <taxon>Pseudonocardiales</taxon>
        <taxon>Pseudonocardiaceae</taxon>
        <taxon>Amycolatopsis</taxon>
    </lineage>
</organism>
<feature type="region of interest" description="Disordered" evidence="1">
    <location>
        <begin position="466"/>
        <end position="572"/>
    </location>
</feature>
<evidence type="ECO:0000256" key="1">
    <source>
        <dbReference type="SAM" id="MobiDB-lite"/>
    </source>
</evidence>
<feature type="compositionally biased region" description="Low complexity" evidence="1">
    <location>
        <begin position="424"/>
        <end position="439"/>
    </location>
</feature>
<reference evidence="2 3" key="1">
    <citation type="submission" date="2017-07" db="EMBL/GenBank/DDBJ databases">
        <title>Amycolatopsis thailandensis Genome sequencing and assembly.</title>
        <authorList>
            <person name="Kaur N."/>
            <person name="Mayilraj S."/>
        </authorList>
    </citation>
    <scope>NUCLEOTIDE SEQUENCE [LARGE SCALE GENOMIC DNA]</scope>
    <source>
        <strain evidence="2 3">JCM 16380</strain>
    </source>
</reference>
<dbReference type="Gene3D" id="3.90.176.10">
    <property type="entry name" value="Toxin ADP-ribosyltransferase, Chain A, domain 1"/>
    <property type="match status" value="1"/>
</dbReference>
<dbReference type="Proteomes" id="UP000215223">
    <property type="component" value="Unassembled WGS sequence"/>
</dbReference>
<evidence type="ECO:0000313" key="2">
    <source>
        <dbReference type="EMBL" id="OXM53234.1"/>
    </source>
</evidence>
<comment type="caution">
    <text evidence="2">The sequence shown here is derived from an EMBL/GenBank/DDBJ whole genome shotgun (WGS) entry which is preliminary data.</text>
</comment>
<proteinExistence type="predicted"/>
<keyword evidence="3" id="KW-1185">Reference proteome</keyword>
<sequence length="841" mass="86524">MAEDSAAALVADRCGAHLLVRERHETVDHAGRFAWPPVVDGQLFVLVSPVAARNPSVFGVLPDLVGVARRETGALTVRIGLPRLGAHTAIAQRLADRLGTDLFAADGGFLDRPGAALFAGHGTGGTGWRLFRPGQGAEFGGMRHPRPGWELAVAAQPFVRGPVAVEPVPAGLVVRDLRTAPTKLSDPVAWIPVDPRAPRVFVGGQGVAPSPAAVAEVLRSLPESFVLVPGEPAVAGYAWLAETTLRLGRDLVTVPGGFSTAGPGNRPPRTRFPSFATLLRQPMGGGDQMVLDVVPPPAGWERVGPSTYGLGDVRADVVPSGLVVRSGAADPASTALPFDPAGWTLQLGTPGSRVDRVLLHAVEKLLSGLDPALRARARFRVAGEPDDSTRAVLSRLAATGGPSTAKAAPHRNPAPVDPAPAAPAPIAQAPAAPAAEPVTPATPPNAPAVPSAAAAARIATMSAMPIPTVSGMPGTRPGPVAEAPPARGEEPAPPPPADPRPVTPPATGGPPSAPEPSPYPPEPLVPPAAQGSPGRAGTDPAPSAPPVPVTPRRDPLSVAPGPTPLAVADRGSKATEQASFTAAAGHDFSEALATVNAALATWPSMRQDDSAGVKADYAAVCLFLGEGRGGAQAVNGAVRSGQENGLPGQLECLSSGIRRLPMHRRPVLRQSRSDEPVEPGSVHVEPGFLTASLDLDVTVTDAAVDVLIWPATARRTTELLGQRTPDEVVFGAGARFKALAVRRADDSEDPDVEGPRAPRIAVLLRELAPGEVPGDTTELDERDQRALGKLDAVLARRRKNTLRLVDGPGAVARLTSPLVEWDAETMAAPGRAGGQSTVMAS</sequence>
<dbReference type="OrthoDB" id="3320501at2"/>